<evidence type="ECO:0000313" key="2">
    <source>
        <dbReference type="Proteomes" id="UP000011864"/>
    </source>
</evidence>
<dbReference type="Proteomes" id="UP000011864">
    <property type="component" value="Chromosome"/>
</dbReference>
<gene>
    <name evidence="1" type="ORF">C427_3502</name>
</gene>
<dbReference type="AlphaFoldDB" id="M4RPU3"/>
<dbReference type="HOGENOM" id="CLU_3186894_0_0_6"/>
<reference evidence="1 2" key="1">
    <citation type="journal article" date="2013" name="Genome Announc.">
        <title>Complete Genome Sequence of Glaciecola psychrophila Strain 170T.</title>
        <authorList>
            <person name="Yin J."/>
            <person name="Chen J."/>
            <person name="Liu G."/>
            <person name="Yu Y."/>
            <person name="Song L."/>
            <person name="Wang X."/>
            <person name="Qu X."/>
        </authorList>
    </citation>
    <scope>NUCLEOTIDE SEQUENCE [LARGE SCALE GENOMIC DNA]</scope>
    <source>
        <strain evidence="1 2">170</strain>
    </source>
</reference>
<sequence length="46" mass="5186">MHEIVVVSLGMLSGKAAWTAINLGQKSKTKHVNFKMVMQKHIQFFA</sequence>
<evidence type="ECO:0000313" key="1">
    <source>
        <dbReference type="EMBL" id="AGH45611.1"/>
    </source>
</evidence>
<accession>M4RPU3</accession>
<dbReference type="EMBL" id="CP003837">
    <property type="protein sequence ID" value="AGH45611.1"/>
    <property type="molecule type" value="Genomic_DNA"/>
</dbReference>
<proteinExistence type="predicted"/>
<name>M4RPU3_9ALTE</name>
<organism evidence="1 2">
    <name type="scientific">Paraglaciecola psychrophila 170</name>
    <dbReference type="NCBI Taxonomy" id="1129794"/>
    <lineage>
        <taxon>Bacteria</taxon>
        <taxon>Pseudomonadati</taxon>
        <taxon>Pseudomonadota</taxon>
        <taxon>Gammaproteobacteria</taxon>
        <taxon>Alteromonadales</taxon>
        <taxon>Alteromonadaceae</taxon>
        <taxon>Paraglaciecola</taxon>
    </lineage>
</organism>
<keyword evidence="2" id="KW-1185">Reference proteome</keyword>
<dbReference type="KEGG" id="gps:C427_3502"/>
<protein>
    <submittedName>
        <fullName evidence="1">Uncharacterized protein</fullName>
    </submittedName>
</protein>